<evidence type="ECO:0000256" key="3">
    <source>
        <dbReference type="ARBA" id="ARBA00022692"/>
    </source>
</evidence>
<proteinExistence type="inferred from homology"/>
<evidence type="ECO:0000256" key="5">
    <source>
        <dbReference type="ARBA" id="ARBA00022968"/>
    </source>
</evidence>
<evidence type="ECO:0000313" key="10">
    <source>
        <dbReference type="EMBL" id="ODV95217.1"/>
    </source>
</evidence>
<dbReference type="GO" id="GO:0045047">
    <property type="term" value="P:protein targeting to ER"/>
    <property type="evidence" value="ECO:0007669"/>
    <property type="project" value="TreeGrafter"/>
</dbReference>
<keyword evidence="5" id="KW-0735">Signal-anchor</keyword>
<comment type="subcellular location">
    <subcellularLocation>
        <location evidence="1">Endoplasmic reticulum membrane</location>
        <topology evidence="1">Single-pass type II membrane protein</topology>
    </subcellularLocation>
</comment>
<reference evidence="11" key="1">
    <citation type="submission" date="2016-05" db="EMBL/GenBank/DDBJ databases">
        <title>Comparative genomics of biotechnologically important yeasts.</title>
        <authorList>
            <consortium name="DOE Joint Genome Institute"/>
            <person name="Riley R."/>
            <person name="Haridas S."/>
            <person name="Wolfe K.H."/>
            <person name="Lopes M.R."/>
            <person name="Hittinger C.T."/>
            <person name="Goker M."/>
            <person name="Salamov A."/>
            <person name="Wisecaver J."/>
            <person name="Long T.M."/>
            <person name="Aerts A.L."/>
            <person name="Barry K."/>
            <person name="Choi C."/>
            <person name="Clum A."/>
            <person name="Coughlan A.Y."/>
            <person name="Deshpande S."/>
            <person name="Douglass A.P."/>
            <person name="Hanson S.J."/>
            <person name="Klenk H.-P."/>
            <person name="Labutti K."/>
            <person name="Lapidus A."/>
            <person name="Lindquist E."/>
            <person name="Lipzen A."/>
            <person name="Meier-Kolthoff J.P."/>
            <person name="Ohm R.A."/>
            <person name="Otillar R.P."/>
            <person name="Pangilinan J."/>
            <person name="Peng Y."/>
            <person name="Rokas A."/>
            <person name="Rosa C.A."/>
            <person name="Scheuner C."/>
            <person name="Sibirny A.A."/>
            <person name="Slot J.C."/>
            <person name="Stielow J.B."/>
            <person name="Sun H."/>
            <person name="Kurtzman C.P."/>
            <person name="Blackwell M."/>
            <person name="Grigoriev I.V."/>
            <person name="Jeffries T.W."/>
        </authorList>
    </citation>
    <scope>NUCLEOTIDE SEQUENCE [LARGE SCALE GENOMIC DNA]</scope>
    <source>
        <strain evidence="11">NRRL Y-2460</strain>
    </source>
</reference>
<dbReference type="InterPro" id="IPR007653">
    <property type="entry name" value="SPC3"/>
</dbReference>
<dbReference type="GO" id="GO:0005787">
    <property type="term" value="C:signal peptidase complex"/>
    <property type="evidence" value="ECO:0007669"/>
    <property type="project" value="UniProtKB-UniRule"/>
</dbReference>
<accession>A0A1E4TU01</accession>
<comment type="similarity">
    <text evidence="2 9">Belongs to the SPCS3 family.</text>
</comment>
<organism evidence="10 11">
    <name type="scientific">Pachysolen tannophilus NRRL Y-2460</name>
    <dbReference type="NCBI Taxonomy" id="669874"/>
    <lineage>
        <taxon>Eukaryota</taxon>
        <taxon>Fungi</taxon>
        <taxon>Dikarya</taxon>
        <taxon>Ascomycota</taxon>
        <taxon>Saccharomycotina</taxon>
        <taxon>Pichiomycetes</taxon>
        <taxon>Pachysolenaceae</taxon>
        <taxon>Pachysolen</taxon>
    </lineage>
</organism>
<keyword evidence="3" id="KW-0812">Transmembrane</keyword>
<sequence>MLIAVSSYLQLNLNDYQSVPSTVSNIDTITTLKYSRNFGSKNREAKENIRISSFDLSADLTPLFNWNTKQIFVYLLMEYEGYNGLSSSKITFWDNIIHDKSEAILDLNSVKGKYSCWDVNNNFSSNHGVMKLGWNIQPHVGLLLWGETKGSTEINLL</sequence>
<keyword evidence="11" id="KW-1185">Reference proteome</keyword>
<dbReference type="EMBL" id="KV454014">
    <property type="protein sequence ID" value="ODV95217.1"/>
    <property type="molecule type" value="Genomic_DNA"/>
</dbReference>
<gene>
    <name evidence="10" type="ORF">PACTADRAFT_49966</name>
</gene>
<dbReference type="PIRSF" id="PIRSF016089">
    <property type="entry name" value="SPC22"/>
    <property type="match status" value="1"/>
</dbReference>
<evidence type="ECO:0000256" key="2">
    <source>
        <dbReference type="ARBA" id="ARBA00009289"/>
    </source>
</evidence>
<name>A0A1E4TU01_PACTA</name>
<keyword evidence="7 9" id="KW-0472">Membrane</keyword>
<protein>
    <recommendedName>
        <fullName evidence="9">Signal peptidase subunit 3</fullName>
    </recommendedName>
</protein>
<dbReference type="GO" id="GO:0006465">
    <property type="term" value="P:signal peptide processing"/>
    <property type="evidence" value="ECO:0007669"/>
    <property type="project" value="UniProtKB-UniRule"/>
</dbReference>
<comment type="function">
    <text evidence="8">Essential component of the signal peptidase complex (SPC) which catalyzes the cleavage of N-terminal signal sequences from nascent proteins as they are translocated into the lumen of the endoplasmic reticulum. Essential for the SPC catalytic activity, possibly by stabilizing and positioning the active center of the complex close to the lumenal surface. Essential for viability.</text>
</comment>
<evidence type="ECO:0000256" key="6">
    <source>
        <dbReference type="ARBA" id="ARBA00022989"/>
    </source>
</evidence>
<keyword evidence="6" id="KW-1133">Transmembrane helix</keyword>
<dbReference type="PANTHER" id="PTHR12804">
    <property type="entry name" value="MICROSOMAL SIGNAL PEPTIDASE 23 KD SUBUNIT SPC22/23"/>
    <property type="match status" value="1"/>
</dbReference>
<dbReference type="Proteomes" id="UP000094236">
    <property type="component" value="Unassembled WGS sequence"/>
</dbReference>
<evidence type="ECO:0000256" key="7">
    <source>
        <dbReference type="ARBA" id="ARBA00023136"/>
    </source>
</evidence>
<evidence type="ECO:0000256" key="1">
    <source>
        <dbReference type="ARBA" id="ARBA00004648"/>
    </source>
</evidence>
<evidence type="ECO:0000313" key="11">
    <source>
        <dbReference type="Proteomes" id="UP000094236"/>
    </source>
</evidence>
<evidence type="ECO:0000256" key="9">
    <source>
        <dbReference type="PIRNR" id="PIRNR016089"/>
    </source>
</evidence>
<dbReference type="Pfam" id="PF04573">
    <property type="entry name" value="SPC22"/>
    <property type="match status" value="1"/>
</dbReference>
<dbReference type="OrthoDB" id="10261524at2759"/>
<dbReference type="PANTHER" id="PTHR12804:SF0">
    <property type="entry name" value="SIGNAL PEPTIDASE COMPLEX SUBUNIT 3"/>
    <property type="match status" value="1"/>
</dbReference>
<evidence type="ECO:0000256" key="8">
    <source>
        <dbReference type="ARBA" id="ARBA00045670"/>
    </source>
</evidence>
<dbReference type="STRING" id="669874.A0A1E4TU01"/>
<keyword evidence="4 9" id="KW-0256">Endoplasmic reticulum</keyword>
<evidence type="ECO:0000256" key="4">
    <source>
        <dbReference type="ARBA" id="ARBA00022824"/>
    </source>
</evidence>
<dbReference type="AlphaFoldDB" id="A0A1E4TU01"/>